<dbReference type="PANTHER" id="PTHR33603:SF1">
    <property type="entry name" value="RIBOSOMAL RNA LARGE SUBUNIT METHYLTRANSFERASE H"/>
    <property type="match status" value="1"/>
</dbReference>
<dbReference type="InterPro" id="IPR029026">
    <property type="entry name" value="tRNA_m1G_MTases_N"/>
</dbReference>
<dbReference type="SUPFAM" id="SSF75217">
    <property type="entry name" value="alpha/beta knot"/>
    <property type="match status" value="1"/>
</dbReference>
<keyword evidence="2" id="KW-0808">Transferase</keyword>
<organism evidence="5 6">
    <name type="scientific">Brassica campestris</name>
    <name type="common">Field mustard</name>
    <dbReference type="NCBI Taxonomy" id="3711"/>
    <lineage>
        <taxon>Eukaryota</taxon>
        <taxon>Viridiplantae</taxon>
        <taxon>Streptophyta</taxon>
        <taxon>Embryophyta</taxon>
        <taxon>Tracheophyta</taxon>
        <taxon>Spermatophyta</taxon>
        <taxon>Magnoliopsida</taxon>
        <taxon>eudicotyledons</taxon>
        <taxon>Gunneridae</taxon>
        <taxon>Pentapetalae</taxon>
        <taxon>rosids</taxon>
        <taxon>malvids</taxon>
        <taxon>Brassicales</taxon>
        <taxon>Brassicaceae</taxon>
        <taxon>Brassiceae</taxon>
        <taxon>Brassica</taxon>
    </lineage>
</organism>
<evidence type="ECO:0000256" key="2">
    <source>
        <dbReference type="ARBA" id="ARBA00022679"/>
    </source>
</evidence>
<keyword evidence="1" id="KW-0489">Methyltransferase</keyword>
<dbReference type="GO" id="GO:0006364">
    <property type="term" value="P:rRNA processing"/>
    <property type="evidence" value="ECO:0007669"/>
    <property type="project" value="InterPro"/>
</dbReference>
<dbReference type="Proteomes" id="UP000264353">
    <property type="component" value="Chromosome A10"/>
</dbReference>
<sequence>MGLSDCEILVVVLDERGCDVDSEQIAEEVRKRANVINRLSSMVLDHQIALVVLLMEQLYRAWTILKGQSYHH</sequence>
<gene>
    <name evidence="5" type="ORF">BRARA_J02296</name>
</gene>
<proteinExistence type="inferred from homology"/>
<protein>
    <submittedName>
        <fullName evidence="5">Uncharacterized protein</fullName>
    </submittedName>
</protein>
<dbReference type="EMBL" id="CM010637">
    <property type="protein sequence ID" value="RID42413.1"/>
    <property type="molecule type" value="Genomic_DNA"/>
</dbReference>
<evidence type="ECO:0000313" key="6">
    <source>
        <dbReference type="Proteomes" id="UP000264353"/>
    </source>
</evidence>
<dbReference type="Gene3D" id="3.40.1280.10">
    <property type="match status" value="1"/>
</dbReference>
<comment type="similarity">
    <text evidence="4">Belongs to the RNA methyltransferase RlmH family.</text>
</comment>
<dbReference type="PANTHER" id="PTHR33603">
    <property type="entry name" value="METHYLTRANSFERASE"/>
    <property type="match status" value="1"/>
</dbReference>
<evidence type="ECO:0000313" key="5">
    <source>
        <dbReference type="EMBL" id="RID42413.1"/>
    </source>
</evidence>
<evidence type="ECO:0000256" key="4">
    <source>
        <dbReference type="ARBA" id="ARBA00038303"/>
    </source>
</evidence>
<name>A0A397XX67_BRACM</name>
<dbReference type="GO" id="GO:0032259">
    <property type="term" value="P:methylation"/>
    <property type="evidence" value="ECO:0007669"/>
    <property type="project" value="UniProtKB-KW"/>
</dbReference>
<evidence type="ECO:0000256" key="1">
    <source>
        <dbReference type="ARBA" id="ARBA00022603"/>
    </source>
</evidence>
<accession>A0A397XX67</accession>
<keyword evidence="3" id="KW-0949">S-adenosyl-L-methionine</keyword>
<dbReference type="AlphaFoldDB" id="A0A397XX67"/>
<evidence type="ECO:0000256" key="3">
    <source>
        <dbReference type="ARBA" id="ARBA00022691"/>
    </source>
</evidence>
<dbReference type="InterPro" id="IPR029028">
    <property type="entry name" value="Alpha/beta_knot_MTases"/>
</dbReference>
<reference evidence="5 6" key="1">
    <citation type="submission" date="2018-06" db="EMBL/GenBank/DDBJ databases">
        <title>WGS assembly of Brassica rapa FPsc.</title>
        <authorList>
            <person name="Bowman J."/>
            <person name="Kohchi T."/>
            <person name="Yamato K."/>
            <person name="Jenkins J."/>
            <person name="Shu S."/>
            <person name="Ishizaki K."/>
            <person name="Yamaoka S."/>
            <person name="Nishihama R."/>
            <person name="Nakamura Y."/>
            <person name="Berger F."/>
            <person name="Adam C."/>
            <person name="Aki S."/>
            <person name="Althoff F."/>
            <person name="Araki T."/>
            <person name="Arteaga-Vazquez M."/>
            <person name="Balasubrmanian S."/>
            <person name="Bauer D."/>
            <person name="Boehm C."/>
            <person name="Briginshaw L."/>
            <person name="Caballero-Perez J."/>
            <person name="Catarino B."/>
            <person name="Chen F."/>
            <person name="Chiyoda S."/>
            <person name="Chovatia M."/>
            <person name="Davies K."/>
            <person name="Delmans M."/>
            <person name="Demura T."/>
            <person name="Dierschke T."/>
            <person name="Dolan L."/>
            <person name="Dorantes-Acosta A."/>
            <person name="Eklund D."/>
            <person name="Florent S."/>
            <person name="Flores-Sandoval E."/>
            <person name="Fujiyama A."/>
            <person name="Fukuzawa H."/>
            <person name="Galik B."/>
            <person name="Grimanelli D."/>
            <person name="Grimwood J."/>
            <person name="Grossniklaus U."/>
            <person name="Hamada T."/>
            <person name="Haseloff J."/>
            <person name="Hetherington A."/>
            <person name="Higo A."/>
            <person name="Hirakawa Y."/>
            <person name="Hundley H."/>
            <person name="Ikeda Y."/>
            <person name="Inoue K."/>
            <person name="Inoue S."/>
            <person name="Ishida S."/>
            <person name="Jia Q."/>
            <person name="Kakita M."/>
            <person name="Kanazawa T."/>
            <person name="Kawai Y."/>
            <person name="Kawashima T."/>
            <person name="Kennedy M."/>
            <person name="Kinose K."/>
            <person name="Kinoshita T."/>
            <person name="Kohara Y."/>
            <person name="Koide E."/>
            <person name="Komatsu K."/>
            <person name="Kopischke S."/>
            <person name="Kubo M."/>
            <person name="Kyozuka J."/>
            <person name="Lagercrantz U."/>
            <person name="Lin S."/>
            <person name="Lindquist E."/>
            <person name="Lipzen A."/>
            <person name="Lu C."/>
            <person name="Luna E."/>
            <person name="Martienssen R."/>
            <person name="Minamino N."/>
            <person name="Mizutani M."/>
            <person name="Mizutani M."/>
            <person name="Mochizuki N."/>
            <person name="Monte I."/>
            <person name="Mosher R."/>
            <person name="Nagasaki H."/>
            <person name="Nakagami H."/>
            <person name="Naramoto S."/>
            <person name="Nishitani K."/>
            <person name="Ohtani M."/>
            <person name="Okamoto T."/>
            <person name="Okumura M."/>
            <person name="Phillips J."/>
            <person name="Pollak B."/>
            <person name="Reinders A."/>
            <person name="Roevekamp M."/>
            <person name="Sano R."/>
            <person name="Sawa S."/>
            <person name="Schmid M."/>
            <person name="Shirakawa M."/>
            <person name="Solano R."/>
            <person name="Spunde A."/>
            <person name="Suetsugu N."/>
            <person name="Sugano S."/>
            <person name="Sugiyama A."/>
            <person name="Sun R."/>
            <person name="Suzuki Y."/>
            <person name="Takenaka M."/>
            <person name="Takezawa D."/>
            <person name="Tomogane H."/>
            <person name="Tsuzuki M."/>
            <person name="Ueda T."/>
            <person name="Umeda M."/>
            <person name="Ward J."/>
            <person name="Watanabe Y."/>
            <person name="Yazaki K."/>
            <person name="Yokoyama R."/>
            <person name="Yoshitake Y."/>
            <person name="Yotsui I."/>
            <person name="Zachgo S."/>
            <person name="Schmutz J."/>
        </authorList>
    </citation>
    <scope>NUCLEOTIDE SEQUENCE [LARGE SCALE GENOMIC DNA]</scope>
    <source>
        <strain evidence="6">cv. B-3</strain>
    </source>
</reference>
<dbReference type="GO" id="GO:0008168">
    <property type="term" value="F:methyltransferase activity"/>
    <property type="evidence" value="ECO:0007669"/>
    <property type="project" value="UniProtKB-KW"/>
</dbReference>
<dbReference type="InterPro" id="IPR003742">
    <property type="entry name" value="RlmH-like"/>
</dbReference>
<dbReference type="Pfam" id="PF02590">
    <property type="entry name" value="SPOUT_MTase"/>
    <property type="match status" value="1"/>
</dbReference>